<dbReference type="InterPro" id="IPR045249">
    <property type="entry name" value="HARBI1-like"/>
</dbReference>
<dbReference type="GO" id="GO:0016787">
    <property type="term" value="F:hydrolase activity"/>
    <property type="evidence" value="ECO:0007669"/>
    <property type="project" value="UniProtKB-KW"/>
</dbReference>
<comment type="cofactor">
    <cofactor evidence="1">
        <name>a divalent metal cation</name>
        <dbReference type="ChEBI" id="CHEBI:60240"/>
    </cofactor>
</comment>
<dbReference type="GO" id="GO:0046872">
    <property type="term" value="F:metal ion binding"/>
    <property type="evidence" value="ECO:0007669"/>
    <property type="project" value="UniProtKB-KW"/>
</dbReference>
<dbReference type="GO" id="GO:0005737">
    <property type="term" value="C:cytoplasm"/>
    <property type="evidence" value="ECO:0007669"/>
    <property type="project" value="UniProtKB-SubCell"/>
</dbReference>
<proteinExistence type="inferred from homology"/>
<evidence type="ECO:0000256" key="7">
    <source>
        <dbReference type="ARBA" id="ARBA00022722"/>
    </source>
</evidence>
<evidence type="ECO:0000259" key="13">
    <source>
        <dbReference type="Pfam" id="PF13359"/>
    </source>
</evidence>
<dbReference type="Pfam" id="PF13359">
    <property type="entry name" value="DDE_Tnp_4"/>
    <property type="match status" value="1"/>
</dbReference>
<comment type="function">
    <text evidence="12">Transposase-derived protein that may have nuclease activity. Does not have transposase activity.</text>
</comment>
<dbReference type="PANTHER" id="PTHR22930:SF289">
    <property type="entry name" value="DDE TNP4 DOMAIN-CONTAINING PROTEIN-RELATED"/>
    <property type="match status" value="1"/>
</dbReference>
<evidence type="ECO:0000256" key="4">
    <source>
        <dbReference type="ARBA" id="ARBA00006958"/>
    </source>
</evidence>
<dbReference type="PANTHER" id="PTHR22930">
    <property type="match status" value="1"/>
</dbReference>
<comment type="caution">
    <text evidence="14">The sequence shown here is derived from an EMBL/GenBank/DDBJ whole genome shotgun (WGS) entry which is preliminary data.</text>
</comment>
<sequence length="243" mass="28412">MANVEYYPALNMLNLVALQDLQEHAIRRDVPHRMLNRRQDQFELPDPLFMKLYRLNKQRASNLLDVVTNYIPEPTRRSALDAQTILFTALRFYAGGSYQVDAGLNIFNGVSQPSTSRCINTITNILNEEEIQREWIHFPENLDEMNYNKNRFWQKFNFPNAIGCIDCTHIKIFPPKTDDLDQPERIFVNRKGYHSLNVQLICDADYKIIHVDLKWPGSTHDSFINGKKLKILASKRSEIKKSR</sequence>
<evidence type="ECO:0000256" key="2">
    <source>
        <dbReference type="ARBA" id="ARBA00004123"/>
    </source>
</evidence>
<dbReference type="GO" id="GO:0004518">
    <property type="term" value="F:nuclease activity"/>
    <property type="evidence" value="ECO:0007669"/>
    <property type="project" value="UniProtKB-KW"/>
</dbReference>
<reference evidence="14" key="1">
    <citation type="submission" date="2024-04" db="EMBL/GenBank/DDBJ databases">
        <authorList>
            <consortium name="Molecular Ecology Group"/>
        </authorList>
    </citation>
    <scope>NUCLEOTIDE SEQUENCE</scope>
</reference>
<evidence type="ECO:0000313" key="14">
    <source>
        <dbReference type="EMBL" id="CAL1672863.1"/>
    </source>
</evidence>
<name>A0AAV2MZ71_9HYME</name>
<dbReference type="PRINTS" id="PR02086">
    <property type="entry name" value="PUTNUCHARBI1"/>
</dbReference>
<dbReference type="GO" id="GO:0005634">
    <property type="term" value="C:nucleus"/>
    <property type="evidence" value="ECO:0007669"/>
    <property type="project" value="UniProtKB-SubCell"/>
</dbReference>
<dbReference type="InterPro" id="IPR027806">
    <property type="entry name" value="HARBI1_dom"/>
</dbReference>
<evidence type="ECO:0000256" key="3">
    <source>
        <dbReference type="ARBA" id="ARBA00004496"/>
    </source>
</evidence>
<comment type="similarity">
    <text evidence="4">Belongs to the HARBI1 family.</text>
</comment>
<evidence type="ECO:0000256" key="1">
    <source>
        <dbReference type="ARBA" id="ARBA00001968"/>
    </source>
</evidence>
<evidence type="ECO:0000313" key="15">
    <source>
        <dbReference type="Proteomes" id="UP001497644"/>
    </source>
</evidence>
<evidence type="ECO:0000256" key="12">
    <source>
        <dbReference type="ARBA" id="ARBA00045850"/>
    </source>
</evidence>
<evidence type="ECO:0000256" key="8">
    <source>
        <dbReference type="ARBA" id="ARBA00022723"/>
    </source>
</evidence>
<accession>A0AAV2MZ71</accession>
<comment type="subcellular location">
    <subcellularLocation>
        <location evidence="3">Cytoplasm</location>
    </subcellularLocation>
    <subcellularLocation>
        <location evidence="2">Nucleus</location>
    </subcellularLocation>
</comment>
<keyword evidence="15" id="KW-1185">Reference proteome</keyword>
<dbReference type="AlphaFoldDB" id="A0AAV2MZ71"/>
<organism evidence="14 15">
    <name type="scientific">Lasius platythorax</name>
    <dbReference type="NCBI Taxonomy" id="488582"/>
    <lineage>
        <taxon>Eukaryota</taxon>
        <taxon>Metazoa</taxon>
        <taxon>Ecdysozoa</taxon>
        <taxon>Arthropoda</taxon>
        <taxon>Hexapoda</taxon>
        <taxon>Insecta</taxon>
        <taxon>Pterygota</taxon>
        <taxon>Neoptera</taxon>
        <taxon>Endopterygota</taxon>
        <taxon>Hymenoptera</taxon>
        <taxon>Apocrita</taxon>
        <taxon>Aculeata</taxon>
        <taxon>Formicoidea</taxon>
        <taxon>Formicidae</taxon>
        <taxon>Formicinae</taxon>
        <taxon>Lasius</taxon>
        <taxon>Lasius</taxon>
    </lineage>
</organism>
<evidence type="ECO:0000256" key="11">
    <source>
        <dbReference type="ARBA" id="ARBA00030126"/>
    </source>
</evidence>
<keyword evidence="6" id="KW-0963">Cytoplasm</keyword>
<dbReference type="InterPro" id="IPR026103">
    <property type="entry name" value="HARBI1_animal"/>
</dbReference>
<keyword evidence="9" id="KW-0378">Hydrolase</keyword>
<protein>
    <recommendedName>
        <fullName evidence="5">Putative nuclease HARBI1</fullName>
    </recommendedName>
    <alternativeName>
        <fullName evidence="11">Harbinger transposase-derived nuclease</fullName>
    </alternativeName>
</protein>
<dbReference type="EMBL" id="CAXIPU020001059">
    <property type="protein sequence ID" value="CAL1672863.1"/>
    <property type="molecule type" value="Genomic_DNA"/>
</dbReference>
<evidence type="ECO:0000256" key="6">
    <source>
        <dbReference type="ARBA" id="ARBA00022490"/>
    </source>
</evidence>
<dbReference type="Proteomes" id="UP001497644">
    <property type="component" value="Unassembled WGS sequence"/>
</dbReference>
<evidence type="ECO:0000256" key="10">
    <source>
        <dbReference type="ARBA" id="ARBA00023242"/>
    </source>
</evidence>
<keyword evidence="8" id="KW-0479">Metal-binding</keyword>
<keyword evidence="10" id="KW-0539">Nucleus</keyword>
<keyword evidence="7" id="KW-0540">Nuclease</keyword>
<evidence type="ECO:0000256" key="5">
    <source>
        <dbReference type="ARBA" id="ARBA00015519"/>
    </source>
</evidence>
<gene>
    <name evidence="14" type="ORF">LPLAT_LOCUS12850</name>
</gene>
<evidence type="ECO:0000256" key="9">
    <source>
        <dbReference type="ARBA" id="ARBA00022801"/>
    </source>
</evidence>
<feature type="domain" description="DDE Tnp4" evidence="13">
    <location>
        <begin position="165"/>
        <end position="224"/>
    </location>
</feature>